<evidence type="ECO:0000313" key="7">
    <source>
        <dbReference type="Proteomes" id="UP001174932"/>
    </source>
</evidence>
<dbReference type="Gene3D" id="1.10.10.10">
    <property type="entry name" value="Winged helix-like DNA-binding domain superfamily/Winged helix DNA-binding domain"/>
    <property type="match status" value="1"/>
</dbReference>
<keyword evidence="3" id="KW-0238">DNA-binding</keyword>
<dbReference type="InterPro" id="IPR000847">
    <property type="entry name" value="LysR_HTH_N"/>
</dbReference>
<dbReference type="InterPro" id="IPR005119">
    <property type="entry name" value="LysR_subst-bd"/>
</dbReference>
<sequence length="294" mass="32324">MTLEQLRIFLAVAEEDHITRAAERLHMTQSAVSAAISALENRHGIQLFDRVGRSIRLNRNGRLFRDEARKVLAAARQAETVLADLSGLRHGALSIMASRTIGSYWLPPHLATFRRQHPGIDLTVTIGNTDAVLEAVADGQAEIGLIEWPESRHSLQSIKIAEDEMIVVVAPDHPWATRDHPIADLRETSWVVREEGSGTRRAFDTMLETYGASDPMPTIALELPGNEAILNLVENGLGATLMSRSAAAPAIERGRLVEVPISPIPRPYFLMRHTERYHSKAADAFAVQLTGKGG</sequence>
<comment type="caution">
    <text evidence="6">The sequence shown here is derived from an EMBL/GenBank/DDBJ whole genome shotgun (WGS) entry which is preliminary data.</text>
</comment>
<dbReference type="SUPFAM" id="SSF53850">
    <property type="entry name" value="Periplasmic binding protein-like II"/>
    <property type="match status" value="1"/>
</dbReference>
<dbReference type="SUPFAM" id="SSF46785">
    <property type="entry name" value="Winged helix' DNA-binding domain"/>
    <property type="match status" value="1"/>
</dbReference>
<evidence type="ECO:0000259" key="5">
    <source>
        <dbReference type="PROSITE" id="PS50931"/>
    </source>
</evidence>
<proteinExistence type="inferred from homology"/>
<reference evidence="6" key="1">
    <citation type="journal article" date="2015" name="Int. J. Syst. Evol. Microbiol.">
        <title>Rhizobium alvei sp. nov., isolated from a freshwater river.</title>
        <authorList>
            <person name="Sheu S.Y."/>
            <person name="Huang H.W."/>
            <person name="Young C.C."/>
            <person name="Chen W.M."/>
        </authorList>
    </citation>
    <scope>NUCLEOTIDE SEQUENCE</scope>
    <source>
        <strain evidence="6">TNR-22</strain>
    </source>
</reference>
<accession>A0ABT8YTJ7</accession>
<protein>
    <submittedName>
        <fullName evidence="6">LysR family transcriptional regulator</fullName>
    </submittedName>
</protein>
<organism evidence="6 7">
    <name type="scientific">Rhizobium alvei</name>
    <dbReference type="NCBI Taxonomy" id="1132659"/>
    <lineage>
        <taxon>Bacteria</taxon>
        <taxon>Pseudomonadati</taxon>
        <taxon>Pseudomonadota</taxon>
        <taxon>Alphaproteobacteria</taxon>
        <taxon>Hyphomicrobiales</taxon>
        <taxon>Rhizobiaceae</taxon>
        <taxon>Rhizobium/Agrobacterium group</taxon>
        <taxon>Rhizobium</taxon>
    </lineage>
</organism>
<keyword evidence="7" id="KW-1185">Reference proteome</keyword>
<name>A0ABT8YTJ7_9HYPH</name>
<dbReference type="Pfam" id="PF00126">
    <property type="entry name" value="HTH_1"/>
    <property type="match status" value="1"/>
</dbReference>
<keyword evidence="4" id="KW-0804">Transcription</keyword>
<dbReference type="PANTHER" id="PTHR30126">
    <property type="entry name" value="HTH-TYPE TRANSCRIPTIONAL REGULATOR"/>
    <property type="match status" value="1"/>
</dbReference>
<evidence type="ECO:0000256" key="1">
    <source>
        <dbReference type="ARBA" id="ARBA00009437"/>
    </source>
</evidence>
<dbReference type="PANTHER" id="PTHR30126:SF39">
    <property type="entry name" value="HTH-TYPE TRANSCRIPTIONAL REGULATOR CYSL"/>
    <property type="match status" value="1"/>
</dbReference>
<dbReference type="Gene3D" id="3.40.190.290">
    <property type="match status" value="1"/>
</dbReference>
<dbReference type="EMBL" id="JAUOZU010000028">
    <property type="protein sequence ID" value="MDO6967093.1"/>
    <property type="molecule type" value="Genomic_DNA"/>
</dbReference>
<dbReference type="CDD" id="cd08420">
    <property type="entry name" value="PBP2_CysL_like"/>
    <property type="match status" value="1"/>
</dbReference>
<dbReference type="InterPro" id="IPR036390">
    <property type="entry name" value="WH_DNA-bd_sf"/>
</dbReference>
<comment type="similarity">
    <text evidence="1">Belongs to the LysR transcriptional regulatory family.</text>
</comment>
<keyword evidence="2" id="KW-0805">Transcription regulation</keyword>
<reference evidence="6" key="2">
    <citation type="submission" date="2023-07" db="EMBL/GenBank/DDBJ databases">
        <authorList>
            <person name="Shen H."/>
        </authorList>
    </citation>
    <scope>NUCLEOTIDE SEQUENCE</scope>
    <source>
        <strain evidence="6">TNR-22</strain>
    </source>
</reference>
<dbReference type="PRINTS" id="PR00039">
    <property type="entry name" value="HTHLYSR"/>
</dbReference>
<evidence type="ECO:0000256" key="2">
    <source>
        <dbReference type="ARBA" id="ARBA00023015"/>
    </source>
</evidence>
<evidence type="ECO:0000256" key="3">
    <source>
        <dbReference type="ARBA" id="ARBA00023125"/>
    </source>
</evidence>
<dbReference type="RefSeq" id="WP_304379023.1">
    <property type="nucleotide sequence ID" value="NZ_JAUOZU010000028.1"/>
</dbReference>
<dbReference type="Pfam" id="PF03466">
    <property type="entry name" value="LysR_substrate"/>
    <property type="match status" value="1"/>
</dbReference>
<dbReference type="InterPro" id="IPR036388">
    <property type="entry name" value="WH-like_DNA-bd_sf"/>
</dbReference>
<dbReference type="PROSITE" id="PS50931">
    <property type="entry name" value="HTH_LYSR"/>
    <property type="match status" value="1"/>
</dbReference>
<feature type="domain" description="HTH lysR-type" evidence="5">
    <location>
        <begin position="1"/>
        <end position="58"/>
    </location>
</feature>
<gene>
    <name evidence="6" type="ORF">Q4481_24320</name>
</gene>
<dbReference type="Proteomes" id="UP001174932">
    <property type="component" value="Unassembled WGS sequence"/>
</dbReference>
<evidence type="ECO:0000313" key="6">
    <source>
        <dbReference type="EMBL" id="MDO6967093.1"/>
    </source>
</evidence>
<evidence type="ECO:0000256" key="4">
    <source>
        <dbReference type="ARBA" id="ARBA00023163"/>
    </source>
</evidence>